<organism evidence="2 3">
    <name type="scientific">Saccharopolyspora elongata</name>
    <dbReference type="NCBI Taxonomy" id="2530387"/>
    <lineage>
        <taxon>Bacteria</taxon>
        <taxon>Bacillati</taxon>
        <taxon>Actinomycetota</taxon>
        <taxon>Actinomycetes</taxon>
        <taxon>Pseudonocardiales</taxon>
        <taxon>Pseudonocardiaceae</taxon>
        <taxon>Saccharopolyspora</taxon>
    </lineage>
</organism>
<dbReference type="NCBIfam" id="TIGR03965">
    <property type="entry name" value="mycofact_glyco"/>
    <property type="match status" value="1"/>
</dbReference>
<evidence type="ECO:0000259" key="1">
    <source>
        <dbReference type="Pfam" id="PF00535"/>
    </source>
</evidence>
<reference evidence="2 3" key="1">
    <citation type="submission" date="2019-03" db="EMBL/GenBank/DDBJ databases">
        <title>Draft genome sequences of novel Actinobacteria.</title>
        <authorList>
            <person name="Sahin N."/>
            <person name="Ay H."/>
            <person name="Saygin H."/>
        </authorList>
    </citation>
    <scope>NUCLEOTIDE SEQUENCE [LARGE SCALE GENOMIC DNA]</scope>
    <source>
        <strain evidence="2 3">7K502</strain>
    </source>
</reference>
<feature type="domain" description="Glycosyltransferase 2-like" evidence="1">
    <location>
        <begin position="84"/>
        <end position="201"/>
    </location>
</feature>
<dbReference type="AlphaFoldDB" id="A0A4R4Y4J5"/>
<dbReference type="OrthoDB" id="5243838at2"/>
<sequence>MSTALPTGFAVELDKATRISRDGTLVFGGSPARLLRLNRRAADLLGGGAFTVRDTTSARLARVLLDAGVVHPRPARTQPRSVAIVIPVRDRVDMLARVLRAVRTDPATADVPVVVVDDGSRDGEAVRAVASEHDAEVVRHETSRGPAAARNAGLRATAQEFVTFCDSDTVPLSGWLPPLLAQFDDPCVGLVAPRIVALPEERETRIGAFERTCSPLDLGAAEAPVIPMSKVAYVPSAAIVLRRSAAPGGFAEELRVAEDVDLCMRLHRAGWRLRYVPAAQVAHDHRTGLVRWVARRAFYGSGAALLARRHPGQVPPMHVTGWSLLAVGLLLTRRPAAVAAALGLSTVAGVRLARRMPDADTPVRAAGLLTLAGLFSTAVQLLRAGVRHHWPLALALAISSRRARRLLILGSTVDALVERSRRGSRVDPVTFVALRRLDDLAYGAGVWWGAVRQRTPAPLVPKIAGFRCGRFRHRFRERSECGLAHCGP</sequence>
<evidence type="ECO:0000313" key="3">
    <source>
        <dbReference type="Proteomes" id="UP000294947"/>
    </source>
</evidence>
<keyword evidence="2" id="KW-0808">Transferase</keyword>
<dbReference type="PANTHER" id="PTHR43646:SF6">
    <property type="entry name" value="PRE-MYCOFACTOCIN GLYCOSYLTRANSFERASE"/>
    <property type="match status" value="1"/>
</dbReference>
<accession>A0A4R4Y4J5</accession>
<dbReference type="InterPro" id="IPR023981">
    <property type="entry name" value="MftF"/>
</dbReference>
<name>A0A4R4Y4J5_9PSEU</name>
<protein>
    <submittedName>
        <fullName evidence="2">Mycofactocin system glycosyltransferase</fullName>
    </submittedName>
</protein>
<proteinExistence type="predicted"/>
<comment type="caution">
    <text evidence="2">The sequence shown here is derived from an EMBL/GenBank/DDBJ whole genome shotgun (WGS) entry which is preliminary data.</text>
</comment>
<evidence type="ECO:0000313" key="2">
    <source>
        <dbReference type="EMBL" id="TDD39175.1"/>
    </source>
</evidence>
<dbReference type="SUPFAM" id="SSF53448">
    <property type="entry name" value="Nucleotide-diphospho-sugar transferases"/>
    <property type="match status" value="1"/>
</dbReference>
<dbReference type="Pfam" id="PF00535">
    <property type="entry name" value="Glycos_transf_2"/>
    <property type="match status" value="1"/>
</dbReference>
<dbReference type="EMBL" id="SMKW01000079">
    <property type="protein sequence ID" value="TDD39175.1"/>
    <property type="molecule type" value="Genomic_DNA"/>
</dbReference>
<dbReference type="PANTHER" id="PTHR43646">
    <property type="entry name" value="GLYCOSYLTRANSFERASE"/>
    <property type="match status" value="1"/>
</dbReference>
<dbReference type="Gene3D" id="3.90.550.10">
    <property type="entry name" value="Spore Coat Polysaccharide Biosynthesis Protein SpsA, Chain A"/>
    <property type="match status" value="1"/>
</dbReference>
<dbReference type="InterPro" id="IPR001173">
    <property type="entry name" value="Glyco_trans_2-like"/>
</dbReference>
<keyword evidence="3" id="KW-1185">Reference proteome</keyword>
<dbReference type="RefSeq" id="WP_132493441.1">
    <property type="nucleotide sequence ID" value="NZ_SMKW01000079.1"/>
</dbReference>
<gene>
    <name evidence="2" type="primary">mftF</name>
    <name evidence="2" type="ORF">E1288_37515</name>
</gene>
<dbReference type="GO" id="GO:0016740">
    <property type="term" value="F:transferase activity"/>
    <property type="evidence" value="ECO:0007669"/>
    <property type="project" value="UniProtKB-KW"/>
</dbReference>
<dbReference type="InterPro" id="IPR029044">
    <property type="entry name" value="Nucleotide-diphossugar_trans"/>
</dbReference>
<dbReference type="Proteomes" id="UP000294947">
    <property type="component" value="Unassembled WGS sequence"/>
</dbReference>